<dbReference type="Proteomes" id="UP000595224">
    <property type="component" value="Chromosome"/>
</dbReference>
<keyword evidence="1" id="KW-0812">Transmembrane</keyword>
<keyword evidence="1" id="KW-0472">Membrane</keyword>
<dbReference type="AlphaFoldDB" id="A0A7T3RDS8"/>
<gene>
    <name evidence="2" type="ORF">IWA51_01350</name>
</gene>
<reference evidence="2 3" key="1">
    <citation type="submission" date="2020-11" db="EMBL/GenBank/DDBJ databases">
        <title>Treponema Peruensis nv. sp., first commensal Treponema isolated from human feces.</title>
        <authorList>
            <person name="Belkhou C."/>
            <person name="Raes J."/>
        </authorList>
    </citation>
    <scope>NUCLEOTIDE SEQUENCE [LARGE SCALE GENOMIC DNA]</scope>
    <source>
        <strain evidence="2 3">RCC2812</strain>
    </source>
</reference>
<name>A0A7T3RDS8_9SPIR</name>
<organism evidence="2 3">
    <name type="scientific">Treponema peruense</name>
    <dbReference type="NCBI Taxonomy" id="2787628"/>
    <lineage>
        <taxon>Bacteria</taxon>
        <taxon>Pseudomonadati</taxon>
        <taxon>Spirochaetota</taxon>
        <taxon>Spirochaetia</taxon>
        <taxon>Spirochaetales</taxon>
        <taxon>Treponemataceae</taxon>
        <taxon>Treponema</taxon>
    </lineage>
</organism>
<proteinExistence type="predicted"/>
<feature type="transmembrane region" description="Helical" evidence="1">
    <location>
        <begin position="7"/>
        <end position="29"/>
    </location>
</feature>
<dbReference type="RefSeq" id="WP_198442867.1">
    <property type="nucleotide sequence ID" value="NZ_CBCSHE010000013.1"/>
</dbReference>
<sequence length="423" mass="45509">MRIRKSFVIAGISAVFVIFIAALVIIANFDSLRHKTQVAFYGLNEVQVKAFEAELASVTDKNGKIVHYAFTVLDDKLPLAEQLSSRTDLLVSAAGASLDEAVASVPAKKMDSYALEQTVLSGMYSSVAAFSMRNDKGRVLALPLLVDPVEILLNAQTLSKIGTRKISSIKVLDDFAEKSRGTVYFPVVFAGADARSFVDMTGALAESLSGSGAFDAAVKMVRSAKPQSAENLVKDLCAGENAPFNKAATLLSEWTRGRIIMSDVYNLEDKGLPALMRENMCAVVFTDLSSHRQFEFEALRHFVSVPDASGETLPFVPSENPLVARRLSAGVICAVPLSKEKGTGYAVNHIVSSSAQESLSRATGLGPVLADCGVPDRQADDARFWIAASDVPFVPFSRAAFTDGKSLDDFATALKNYIRNGQF</sequence>
<dbReference type="EMBL" id="CP064936">
    <property type="protein sequence ID" value="QQA01294.1"/>
    <property type="molecule type" value="Genomic_DNA"/>
</dbReference>
<accession>A0A7T3RDS8</accession>
<evidence type="ECO:0000313" key="3">
    <source>
        <dbReference type="Proteomes" id="UP000595224"/>
    </source>
</evidence>
<keyword evidence="3" id="KW-1185">Reference proteome</keyword>
<dbReference type="KEGG" id="tper:IWA51_01350"/>
<keyword evidence="1" id="KW-1133">Transmembrane helix</keyword>
<evidence type="ECO:0000313" key="2">
    <source>
        <dbReference type="EMBL" id="QQA01294.1"/>
    </source>
</evidence>
<protein>
    <submittedName>
        <fullName evidence="2">Uncharacterized protein</fullName>
    </submittedName>
</protein>
<evidence type="ECO:0000256" key="1">
    <source>
        <dbReference type="SAM" id="Phobius"/>
    </source>
</evidence>